<dbReference type="InterPro" id="IPR001647">
    <property type="entry name" value="HTH_TetR"/>
</dbReference>
<protein>
    <submittedName>
        <fullName evidence="4">TetR/AcrR family transcriptional regulator</fullName>
    </submittedName>
</protein>
<sequence length="259" mass="28641">MWPPDLTLPSRPTILVKRHTRYLVPSVPRSPGEVKGCGTIGAVTSEPAPERPYRGVPADQRRARRRAALLAAGLELLGTQGWAAATVRKVCAEAGLNDRYFYESFPDRDALLLAVIDDQVAQGTDVILSAAREAPRDPQARTRAVVTAILDFLTGDPRRAHILTHAFPASPLLQRRRIEIVRTMAAIFAAQTHETLDQVLLPDIDVELTGLTLTAGLWEVFTTWFRGDLSIDRDHLVDYTVALILSTTELATPLHHRLH</sequence>
<name>A0A4R4NR10_9ACTN</name>
<dbReference type="EMBL" id="SMJW01000164">
    <property type="protein sequence ID" value="TDC11739.1"/>
    <property type="molecule type" value="Genomic_DNA"/>
</dbReference>
<evidence type="ECO:0000313" key="4">
    <source>
        <dbReference type="EMBL" id="TDC11739.1"/>
    </source>
</evidence>
<proteinExistence type="predicted"/>
<keyword evidence="1 2" id="KW-0238">DNA-binding</keyword>
<organism evidence="4 5">
    <name type="scientific">Actinomadura bangladeshensis</name>
    <dbReference type="NCBI Taxonomy" id="453573"/>
    <lineage>
        <taxon>Bacteria</taxon>
        <taxon>Bacillati</taxon>
        <taxon>Actinomycetota</taxon>
        <taxon>Actinomycetes</taxon>
        <taxon>Streptosporangiales</taxon>
        <taxon>Thermomonosporaceae</taxon>
        <taxon>Actinomadura</taxon>
    </lineage>
</organism>
<dbReference type="GO" id="GO:0000976">
    <property type="term" value="F:transcription cis-regulatory region binding"/>
    <property type="evidence" value="ECO:0007669"/>
    <property type="project" value="TreeGrafter"/>
</dbReference>
<dbReference type="AlphaFoldDB" id="A0A4R4NR10"/>
<dbReference type="OrthoDB" id="4331447at2"/>
<evidence type="ECO:0000256" key="2">
    <source>
        <dbReference type="PROSITE-ProRule" id="PRU00335"/>
    </source>
</evidence>
<feature type="DNA-binding region" description="H-T-H motif" evidence="2">
    <location>
        <begin position="86"/>
        <end position="105"/>
    </location>
</feature>
<dbReference type="SUPFAM" id="SSF46689">
    <property type="entry name" value="Homeodomain-like"/>
    <property type="match status" value="1"/>
</dbReference>
<dbReference type="Gene3D" id="1.10.10.60">
    <property type="entry name" value="Homeodomain-like"/>
    <property type="match status" value="1"/>
</dbReference>
<evidence type="ECO:0000256" key="1">
    <source>
        <dbReference type="ARBA" id="ARBA00023125"/>
    </source>
</evidence>
<reference evidence="4 5" key="1">
    <citation type="submission" date="2019-03" db="EMBL/GenBank/DDBJ databases">
        <title>Draft genome sequences of novel Actinobacteria.</title>
        <authorList>
            <person name="Sahin N."/>
            <person name="Ay H."/>
            <person name="Saygin H."/>
        </authorList>
    </citation>
    <scope>NUCLEOTIDE SEQUENCE [LARGE SCALE GENOMIC DNA]</scope>
    <source>
        <strain evidence="4 5">DSM 45347</strain>
    </source>
</reference>
<gene>
    <name evidence="4" type="ORF">E1284_27010</name>
</gene>
<dbReference type="Proteomes" id="UP000295431">
    <property type="component" value="Unassembled WGS sequence"/>
</dbReference>
<dbReference type="PANTHER" id="PTHR30055">
    <property type="entry name" value="HTH-TYPE TRANSCRIPTIONAL REGULATOR RUTR"/>
    <property type="match status" value="1"/>
</dbReference>
<comment type="caution">
    <text evidence="4">The sequence shown here is derived from an EMBL/GenBank/DDBJ whole genome shotgun (WGS) entry which is preliminary data.</text>
</comment>
<dbReference type="SUPFAM" id="SSF48498">
    <property type="entry name" value="Tetracyclin repressor-like, C-terminal domain"/>
    <property type="match status" value="1"/>
</dbReference>
<dbReference type="Gene3D" id="1.10.357.10">
    <property type="entry name" value="Tetracycline Repressor, domain 2"/>
    <property type="match status" value="1"/>
</dbReference>
<evidence type="ECO:0000313" key="5">
    <source>
        <dbReference type="Proteomes" id="UP000295431"/>
    </source>
</evidence>
<evidence type="ECO:0000259" key="3">
    <source>
        <dbReference type="PROSITE" id="PS50977"/>
    </source>
</evidence>
<feature type="domain" description="HTH tetR-type" evidence="3">
    <location>
        <begin position="63"/>
        <end position="123"/>
    </location>
</feature>
<dbReference type="InterPro" id="IPR009057">
    <property type="entry name" value="Homeodomain-like_sf"/>
</dbReference>
<dbReference type="InterPro" id="IPR036271">
    <property type="entry name" value="Tet_transcr_reg_TetR-rel_C_sf"/>
</dbReference>
<keyword evidence="5" id="KW-1185">Reference proteome</keyword>
<dbReference type="PROSITE" id="PS50977">
    <property type="entry name" value="HTH_TETR_2"/>
    <property type="match status" value="1"/>
</dbReference>
<dbReference type="PANTHER" id="PTHR30055:SF209">
    <property type="entry name" value="POSSIBLE TRANSCRIPTIONAL REGULATORY PROTEIN (PROBABLY TETR-FAMILY)"/>
    <property type="match status" value="1"/>
</dbReference>
<dbReference type="Pfam" id="PF00440">
    <property type="entry name" value="TetR_N"/>
    <property type="match status" value="1"/>
</dbReference>
<dbReference type="GO" id="GO:0003700">
    <property type="term" value="F:DNA-binding transcription factor activity"/>
    <property type="evidence" value="ECO:0007669"/>
    <property type="project" value="TreeGrafter"/>
</dbReference>
<dbReference type="InterPro" id="IPR050109">
    <property type="entry name" value="HTH-type_TetR-like_transc_reg"/>
</dbReference>
<accession>A0A4R4NR10</accession>